<dbReference type="Pfam" id="PF02350">
    <property type="entry name" value="Epimerase_2"/>
    <property type="match status" value="1"/>
</dbReference>
<dbReference type="SUPFAM" id="SSF53756">
    <property type="entry name" value="UDP-Glycosyltransferase/glycogen phosphorylase"/>
    <property type="match status" value="1"/>
</dbReference>
<dbReference type="GO" id="GO:0008761">
    <property type="term" value="F:UDP-N-acetylglucosamine 2-epimerase activity"/>
    <property type="evidence" value="ECO:0007669"/>
    <property type="project" value="UniProtKB-EC"/>
</dbReference>
<evidence type="ECO:0000313" key="8">
    <source>
        <dbReference type="Proteomes" id="UP001179600"/>
    </source>
</evidence>
<keyword evidence="1 5" id="KW-0413">Isomerase</keyword>
<reference evidence="7" key="1">
    <citation type="submission" date="2023-01" db="EMBL/GenBank/DDBJ databases">
        <title>Oxazolidinone resistance genes in florfenicol resistant enterococci from beef cattle and veal calves at slaughter.</title>
        <authorList>
            <person name="Biggel M."/>
        </authorList>
    </citation>
    <scope>NUCLEOTIDE SEQUENCE</scope>
    <source>
        <strain evidence="7">K204-1</strain>
    </source>
</reference>
<evidence type="ECO:0000256" key="1">
    <source>
        <dbReference type="ARBA" id="ARBA00023235"/>
    </source>
</evidence>
<protein>
    <recommendedName>
        <fullName evidence="3">UDP-N-acetylglucosamine 2-epimerase (non-hydrolyzing)</fullName>
        <ecNumber evidence="3">5.1.3.14</ecNumber>
    </recommendedName>
    <alternativeName>
        <fullName evidence="4">UDP-GlcNAc-2-epimerase</fullName>
    </alternativeName>
</protein>
<evidence type="ECO:0000256" key="2">
    <source>
        <dbReference type="ARBA" id="ARBA00038209"/>
    </source>
</evidence>
<evidence type="ECO:0000256" key="4">
    <source>
        <dbReference type="ARBA" id="ARBA00079400"/>
    </source>
</evidence>
<dbReference type="Gene3D" id="3.40.50.2000">
    <property type="entry name" value="Glycogen Phosphorylase B"/>
    <property type="match status" value="2"/>
</dbReference>
<dbReference type="InterPro" id="IPR003331">
    <property type="entry name" value="UDP_GlcNAc_Epimerase_2_dom"/>
</dbReference>
<sequence length="380" mass="43098">MSKKIKVMSVFGTRPEAIKMVPLVQEMKKEADSFESCVVVTAQHREMLDQVLTAFEIIPDYDLDIMRPNQSLAEITSRVLLKLDEIMRQEKPDMVLVHGDTTTAYAASLSAFYHQIRVGHVEAGLRTWQKYSPFPEEINRQLIDVIADDYFAPTSLAREHLLAEGKNDEHIFVTGNTVIDALQYTVRKDYHHEVLSSIDDNQRIILVTMHRRENLGEPMRDVFTALKEIVLETPDVELIYPMHLNPKVREVAEDVLGDVERVHLIEPLEVLDFHNLAARSYLILTDSGGIQEEAPSLNKPVLVLRDTTERPEGVEAGTLHLVGTDYHAVKKATKELLEDKGRYKMMSEAPNPYGDGIASQRILQAIAYAFDKAPRPADFK</sequence>
<evidence type="ECO:0000256" key="5">
    <source>
        <dbReference type="RuleBase" id="RU003513"/>
    </source>
</evidence>
<feature type="domain" description="UDP-N-acetylglucosamine 2-epimerase" evidence="6">
    <location>
        <begin position="30"/>
        <end position="366"/>
    </location>
</feature>
<dbReference type="CDD" id="cd03786">
    <property type="entry name" value="GTB_UDP-GlcNAc_2-Epimerase"/>
    <property type="match status" value="1"/>
</dbReference>
<dbReference type="Proteomes" id="UP001179600">
    <property type="component" value="Chromosome"/>
</dbReference>
<comment type="similarity">
    <text evidence="2 5">Belongs to the UDP-N-acetylglucosamine 2-epimerase family.</text>
</comment>
<evidence type="ECO:0000259" key="6">
    <source>
        <dbReference type="Pfam" id="PF02350"/>
    </source>
</evidence>
<accession>A0AAE9XE85</accession>
<organism evidence="7 8">
    <name type="scientific">Vagococcus lutrae</name>
    <dbReference type="NCBI Taxonomy" id="81947"/>
    <lineage>
        <taxon>Bacteria</taxon>
        <taxon>Bacillati</taxon>
        <taxon>Bacillota</taxon>
        <taxon>Bacilli</taxon>
        <taxon>Lactobacillales</taxon>
        <taxon>Enterococcaceae</taxon>
        <taxon>Vagococcus</taxon>
    </lineage>
</organism>
<dbReference type="PANTHER" id="PTHR43174:SF2">
    <property type="entry name" value="UDP-N-ACETYLGLUCOSAMINE 2-EPIMERASE"/>
    <property type="match status" value="1"/>
</dbReference>
<dbReference type="AlphaFoldDB" id="A0AAE9XE85"/>
<dbReference type="RefSeq" id="WP_272163345.1">
    <property type="nucleotide sequence ID" value="NZ_CP116507.1"/>
</dbReference>
<evidence type="ECO:0000313" key="7">
    <source>
        <dbReference type="EMBL" id="WCG22704.1"/>
    </source>
</evidence>
<proteinExistence type="inferred from homology"/>
<dbReference type="NCBIfam" id="TIGR00236">
    <property type="entry name" value="wecB"/>
    <property type="match status" value="1"/>
</dbReference>
<dbReference type="EMBL" id="CP116507">
    <property type="protein sequence ID" value="WCG22704.1"/>
    <property type="molecule type" value="Genomic_DNA"/>
</dbReference>
<dbReference type="PANTHER" id="PTHR43174">
    <property type="entry name" value="UDP-N-ACETYLGLUCOSAMINE 2-EPIMERASE"/>
    <property type="match status" value="1"/>
</dbReference>
<dbReference type="InterPro" id="IPR029767">
    <property type="entry name" value="WecB-like"/>
</dbReference>
<gene>
    <name evidence="7" type="primary">wecB</name>
    <name evidence="7" type="ORF">PML95_00095</name>
</gene>
<evidence type="ECO:0000256" key="3">
    <source>
        <dbReference type="ARBA" id="ARBA00038858"/>
    </source>
</evidence>
<dbReference type="FunFam" id="3.40.50.2000:FF:000043">
    <property type="entry name" value="UDP-N-acetylglucosamine 2-epimerase"/>
    <property type="match status" value="1"/>
</dbReference>
<name>A0AAE9XE85_9ENTE</name>
<dbReference type="EC" id="5.1.3.14" evidence="3"/>